<name>A0A226E666_FOLCA</name>
<evidence type="ECO:0000313" key="3">
    <source>
        <dbReference type="EMBL" id="OXA52381.1"/>
    </source>
</evidence>
<feature type="domain" description="C2H2-type" evidence="2">
    <location>
        <begin position="171"/>
        <end position="192"/>
    </location>
</feature>
<dbReference type="PROSITE" id="PS00028">
    <property type="entry name" value="ZINC_FINGER_C2H2_1"/>
    <property type="match status" value="1"/>
</dbReference>
<evidence type="ECO:0000256" key="1">
    <source>
        <dbReference type="SAM" id="MobiDB-lite"/>
    </source>
</evidence>
<feature type="region of interest" description="Disordered" evidence="1">
    <location>
        <begin position="453"/>
        <end position="496"/>
    </location>
</feature>
<dbReference type="AlphaFoldDB" id="A0A226E666"/>
<dbReference type="Proteomes" id="UP000198287">
    <property type="component" value="Unassembled WGS sequence"/>
</dbReference>
<sequence>MDLTDIAELTQVENDDWKEVKEGFADKYGIEISTLDMEDGIPPNYIKDSIQEPIFDISELCRRLQDKYDREWASEEVKEKDVITIRKNVAQAAKLAGIDDELIKEELDRITTSSICDVQRLINIEAIESLNPTPSVPSPEPPPPAEIIPQPPEQVLPPALPQAKFSKRPHCGPCETDYPTKTAFFSHWEEVHSSLKNTLLPNCKEVTLHVSSSSKCSKQPNANTVLELASKLKTCSLCSKAFGSLEEASVCMAEHNKIRCCICLFMFILKTEDGTTSAEMTKHMKDFHGKTTTTGSKVVFPCPFCNVVNGKVRTLVEHLAERHYNPALKDIADKQSVRQDQEAAAGRTATIQNTQQNSSVQPSDDVLKKVDVIHPSPSSLANAIPFRINPAALGQSVELKGDVLSRSSLGGRVIKTNANRGRFILSKPRQPRNTISPTTVVLRGAGPTTVGGGNVQMTLGGQGPPLRPGGSTSPRPRLPPPGVTTTTPGSQNGKLANGTSVVGAAAGSQIKPVGESDVAILGM</sequence>
<gene>
    <name evidence="3" type="ORF">Fcan01_13276</name>
</gene>
<protein>
    <submittedName>
        <fullName evidence="3">Transcription factor Ken</fullName>
    </submittedName>
</protein>
<evidence type="ECO:0000259" key="2">
    <source>
        <dbReference type="PROSITE" id="PS00028"/>
    </source>
</evidence>
<dbReference type="EMBL" id="LNIX01000007">
    <property type="protein sequence ID" value="OXA52381.1"/>
    <property type="molecule type" value="Genomic_DNA"/>
</dbReference>
<proteinExistence type="predicted"/>
<comment type="caution">
    <text evidence="3">The sequence shown here is derived from an EMBL/GenBank/DDBJ whole genome shotgun (WGS) entry which is preliminary data.</text>
</comment>
<evidence type="ECO:0000313" key="4">
    <source>
        <dbReference type="Proteomes" id="UP000198287"/>
    </source>
</evidence>
<accession>A0A226E666</accession>
<organism evidence="3 4">
    <name type="scientific">Folsomia candida</name>
    <name type="common">Springtail</name>
    <dbReference type="NCBI Taxonomy" id="158441"/>
    <lineage>
        <taxon>Eukaryota</taxon>
        <taxon>Metazoa</taxon>
        <taxon>Ecdysozoa</taxon>
        <taxon>Arthropoda</taxon>
        <taxon>Hexapoda</taxon>
        <taxon>Collembola</taxon>
        <taxon>Entomobryomorpha</taxon>
        <taxon>Isotomoidea</taxon>
        <taxon>Isotomidae</taxon>
        <taxon>Proisotominae</taxon>
        <taxon>Folsomia</taxon>
    </lineage>
</organism>
<dbReference type="InterPro" id="IPR013087">
    <property type="entry name" value="Znf_C2H2_type"/>
</dbReference>
<dbReference type="SMART" id="SM00355">
    <property type="entry name" value="ZnF_C2H2"/>
    <property type="match status" value="4"/>
</dbReference>
<keyword evidence="4" id="KW-1185">Reference proteome</keyword>
<reference evidence="3 4" key="1">
    <citation type="submission" date="2015-12" db="EMBL/GenBank/DDBJ databases">
        <title>The genome of Folsomia candida.</title>
        <authorList>
            <person name="Faddeeva A."/>
            <person name="Derks M.F."/>
            <person name="Anvar Y."/>
            <person name="Smit S."/>
            <person name="Van Straalen N."/>
            <person name="Roelofs D."/>
        </authorList>
    </citation>
    <scope>NUCLEOTIDE SEQUENCE [LARGE SCALE GENOMIC DNA]</scope>
    <source>
        <strain evidence="3 4">VU population</strain>
        <tissue evidence="3">Whole body</tissue>
    </source>
</reference>